<feature type="region of interest" description="Disordered" evidence="1">
    <location>
        <begin position="43"/>
        <end position="89"/>
    </location>
</feature>
<sequence length="89" mass="9128">MPLWGPVAVELWRVDEALAGVRTREARLLGRRDELLGILRDERERPEAGVGPGAGGTAGARPGASAGPYPVGAGPYPVVGEAGREVSAG</sequence>
<dbReference type="RefSeq" id="WP_380762644.1">
    <property type="nucleotide sequence ID" value="NZ_JBHSRF010000107.1"/>
</dbReference>
<organism evidence="2 3">
    <name type="scientific">Sphaerisporangium aureirubrum</name>
    <dbReference type="NCBI Taxonomy" id="1544736"/>
    <lineage>
        <taxon>Bacteria</taxon>
        <taxon>Bacillati</taxon>
        <taxon>Actinomycetota</taxon>
        <taxon>Actinomycetes</taxon>
        <taxon>Streptosporangiales</taxon>
        <taxon>Streptosporangiaceae</taxon>
        <taxon>Sphaerisporangium</taxon>
    </lineage>
</organism>
<proteinExistence type="predicted"/>
<comment type="caution">
    <text evidence="2">The sequence shown here is derived from an EMBL/GenBank/DDBJ whole genome shotgun (WGS) entry which is preliminary data.</text>
</comment>
<dbReference type="EMBL" id="JBHSRF010000107">
    <property type="protein sequence ID" value="MFC6086944.1"/>
    <property type="molecule type" value="Genomic_DNA"/>
</dbReference>
<gene>
    <name evidence="2" type="ORF">ACFP1K_37665</name>
</gene>
<accession>A0ABW1NU52</accession>
<evidence type="ECO:0000313" key="3">
    <source>
        <dbReference type="Proteomes" id="UP001596137"/>
    </source>
</evidence>
<feature type="non-terminal residue" evidence="2">
    <location>
        <position position="89"/>
    </location>
</feature>
<protein>
    <submittedName>
        <fullName evidence="2">Uncharacterized protein</fullName>
    </submittedName>
</protein>
<evidence type="ECO:0000256" key="1">
    <source>
        <dbReference type="SAM" id="MobiDB-lite"/>
    </source>
</evidence>
<reference evidence="3" key="1">
    <citation type="journal article" date="2019" name="Int. J. Syst. Evol. Microbiol.">
        <title>The Global Catalogue of Microorganisms (GCM) 10K type strain sequencing project: providing services to taxonomists for standard genome sequencing and annotation.</title>
        <authorList>
            <consortium name="The Broad Institute Genomics Platform"/>
            <consortium name="The Broad Institute Genome Sequencing Center for Infectious Disease"/>
            <person name="Wu L."/>
            <person name="Ma J."/>
        </authorList>
    </citation>
    <scope>NUCLEOTIDE SEQUENCE [LARGE SCALE GENOMIC DNA]</scope>
    <source>
        <strain evidence="3">JCM 30346</strain>
    </source>
</reference>
<dbReference type="Proteomes" id="UP001596137">
    <property type="component" value="Unassembled WGS sequence"/>
</dbReference>
<evidence type="ECO:0000313" key="2">
    <source>
        <dbReference type="EMBL" id="MFC6086944.1"/>
    </source>
</evidence>
<name>A0ABW1NU52_9ACTN</name>
<keyword evidence="3" id="KW-1185">Reference proteome</keyword>
<feature type="compositionally biased region" description="Low complexity" evidence="1">
    <location>
        <begin position="59"/>
        <end position="80"/>
    </location>
</feature>